<dbReference type="Proteomes" id="UP001596972">
    <property type="component" value="Unassembled WGS sequence"/>
</dbReference>
<name>A0ABW3EIA8_9ACTN</name>
<feature type="domain" description="UspA" evidence="2">
    <location>
        <begin position="1"/>
        <end position="139"/>
    </location>
</feature>
<gene>
    <name evidence="3" type="ORF">ACFQ11_02315</name>
</gene>
<dbReference type="Gene3D" id="3.40.50.620">
    <property type="entry name" value="HUPs"/>
    <property type="match status" value="2"/>
</dbReference>
<keyword evidence="4" id="KW-1185">Reference proteome</keyword>
<dbReference type="Pfam" id="PF00582">
    <property type="entry name" value="Usp"/>
    <property type="match status" value="2"/>
</dbReference>
<accession>A0ABW3EIA8</accession>
<dbReference type="RefSeq" id="WP_378296035.1">
    <property type="nucleotide sequence ID" value="NZ_JBHTJA010000002.1"/>
</dbReference>
<organism evidence="3 4">
    <name type="scientific">Actinomadura sediminis</name>
    <dbReference type="NCBI Taxonomy" id="1038904"/>
    <lineage>
        <taxon>Bacteria</taxon>
        <taxon>Bacillati</taxon>
        <taxon>Actinomycetota</taxon>
        <taxon>Actinomycetes</taxon>
        <taxon>Streptosporangiales</taxon>
        <taxon>Thermomonosporaceae</taxon>
        <taxon>Actinomadura</taxon>
    </lineage>
</organism>
<evidence type="ECO:0000313" key="3">
    <source>
        <dbReference type="EMBL" id="MFD0899214.1"/>
    </source>
</evidence>
<dbReference type="EMBL" id="JBHTJA010000002">
    <property type="protein sequence ID" value="MFD0899214.1"/>
    <property type="molecule type" value="Genomic_DNA"/>
</dbReference>
<dbReference type="PRINTS" id="PR01438">
    <property type="entry name" value="UNVRSLSTRESS"/>
</dbReference>
<dbReference type="PANTHER" id="PTHR46268">
    <property type="entry name" value="STRESS RESPONSE PROTEIN NHAX"/>
    <property type="match status" value="1"/>
</dbReference>
<proteinExistence type="inferred from homology"/>
<dbReference type="SUPFAM" id="SSF52402">
    <property type="entry name" value="Adenine nucleotide alpha hydrolases-like"/>
    <property type="match status" value="2"/>
</dbReference>
<reference evidence="4" key="1">
    <citation type="journal article" date="2019" name="Int. J. Syst. Evol. Microbiol.">
        <title>The Global Catalogue of Microorganisms (GCM) 10K type strain sequencing project: providing services to taxonomists for standard genome sequencing and annotation.</title>
        <authorList>
            <consortium name="The Broad Institute Genomics Platform"/>
            <consortium name="The Broad Institute Genome Sequencing Center for Infectious Disease"/>
            <person name="Wu L."/>
            <person name="Ma J."/>
        </authorList>
    </citation>
    <scope>NUCLEOTIDE SEQUENCE [LARGE SCALE GENOMIC DNA]</scope>
    <source>
        <strain evidence="4">JCM 31202</strain>
    </source>
</reference>
<evidence type="ECO:0000256" key="1">
    <source>
        <dbReference type="ARBA" id="ARBA00008791"/>
    </source>
</evidence>
<sequence length="279" mass="30236">MCEPVVVGIDGSECANRALDWAAGEAARRGRPLKLVHVLDPWPQRIPMFSPPEAVERMAIIGHRVLDAAVERVHRGRPDLETATRLTAEHTPDALQEEAERAFELVLGNRGYGGFTGLLLGSTGLRMAARTPVPLIIVRGNTAERGDVVVGIDMAKDEEAALDYAFDAAAIRRSRLRVVHAWTLFPPYEGVAFPKEAIEVEARKRVAAAIDGRRAAHPRVDVVEEVVNDHPVSALSDASRTARLLVTGARRHGRASPRPGSIGHGALHHAHCPVAIVPR</sequence>
<dbReference type="PANTHER" id="PTHR46268:SF6">
    <property type="entry name" value="UNIVERSAL STRESS PROTEIN UP12"/>
    <property type="match status" value="1"/>
</dbReference>
<protein>
    <submittedName>
        <fullName evidence="3">Universal stress protein</fullName>
    </submittedName>
</protein>
<dbReference type="InterPro" id="IPR006016">
    <property type="entry name" value="UspA"/>
</dbReference>
<feature type="domain" description="UspA" evidence="2">
    <location>
        <begin position="148"/>
        <end position="278"/>
    </location>
</feature>
<dbReference type="InterPro" id="IPR014729">
    <property type="entry name" value="Rossmann-like_a/b/a_fold"/>
</dbReference>
<evidence type="ECO:0000313" key="4">
    <source>
        <dbReference type="Proteomes" id="UP001596972"/>
    </source>
</evidence>
<comment type="caution">
    <text evidence="3">The sequence shown here is derived from an EMBL/GenBank/DDBJ whole genome shotgun (WGS) entry which is preliminary data.</text>
</comment>
<comment type="similarity">
    <text evidence="1">Belongs to the universal stress protein A family.</text>
</comment>
<evidence type="ECO:0000259" key="2">
    <source>
        <dbReference type="Pfam" id="PF00582"/>
    </source>
</evidence>
<dbReference type="InterPro" id="IPR006015">
    <property type="entry name" value="Universal_stress_UspA"/>
</dbReference>